<name>A0ABT1HWQ4_STRSD</name>
<sequence>MRRIGLLGGMSWESTAVYYRLLNEGARERLGGLHSADLVLRSVDFADIAELQHASAWEALGATLAAEAAALVAAGAEVLGIATNTMHLVAPQIAAAAGIPLVHIVDVVGEAARARGVDRVAVLGTEFTMTSSLYTEGMARHGVEVVVPDAGDRRVVHDVIYDELCRGVVLDSSRRRYEEIVARLADRGARAVVLGCTEISLLLGQSEVEGVPVLDSTALHATALLDAALLDAALLDTAVPDPAPAARVAAPRLTPVPDPLAETRQERSA</sequence>
<keyword evidence="2" id="KW-0413">Isomerase</keyword>
<evidence type="ECO:0000313" key="4">
    <source>
        <dbReference type="EMBL" id="MCP2259951.1"/>
    </source>
</evidence>
<dbReference type="PANTHER" id="PTHR21198:SF7">
    <property type="entry name" value="ASPARTATE-GLUTAMATE RACEMASE FAMILY"/>
    <property type="match status" value="1"/>
</dbReference>
<feature type="region of interest" description="Disordered" evidence="3">
    <location>
        <begin position="250"/>
        <end position="269"/>
    </location>
</feature>
<proteinExistence type="inferred from homology"/>
<dbReference type="InterPro" id="IPR001920">
    <property type="entry name" value="Asp/Glu_race"/>
</dbReference>
<comment type="caution">
    <text evidence="4">The sequence shown here is derived from an EMBL/GenBank/DDBJ whole genome shotgun (WGS) entry which is preliminary data.</text>
</comment>
<keyword evidence="5" id="KW-1185">Reference proteome</keyword>
<dbReference type="SUPFAM" id="SSF53681">
    <property type="entry name" value="Aspartate/glutamate racemase"/>
    <property type="match status" value="2"/>
</dbReference>
<dbReference type="InterPro" id="IPR004380">
    <property type="entry name" value="Asp_race"/>
</dbReference>
<organism evidence="4 5">
    <name type="scientific">Streptoalloteichus tenebrarius (strain ATCC 17920 / DSM 40477 / JCM 4838 / CBS 697.72 / NBRC 16177 / NCIMB 11028 / NRRL B-12390 / A12253. 1 / ISP 5477)</name>
    <name type="common">Streptomyces tenebrarius</name>
    <dbReference type="NCBI Taxonomy" id="1933"/>
    <lineage>
        <taxon>Bacteria</taxon>
        <taxon>Bacillati</taxon>
        <taxon>Actinomycetota</taxon>
        <taxon>Actinomycetes</taxon>
        <taxon>Pseudonocardiales</taxon>
        <taxon>Pseudonocardiaceae</taxon>
        <taxon>Streptoalloteichus</taxon>
    </lineage>
</organism>
<reference evidence="4 5" key="1">
    <citation type="submission" date="2022-06" db="EMBL/GenBank/DDBJ databases">
        <title>Genomic Encyclopedia of Archaeal and Bacterial Type Strains, Phase II (KMG-II): from individual species to whole genera.</title>
        <authorList>
            <person name="Goeker M."/>
        </authorList>
    </citation>
    <scope>NUCLEOTIDE SEQUENCE [LARGE SCALE GENOMIC DNA]</scope>
    <source>
        <strain evidence="4 5">DSM 40477</strain>
    </source>
</reference>
<comment type="similarity">
    <text evidence="1">Belongs to the aspartate/glutamate racemases family.</text>
</comment>
<dbReference type="RefSeq" id="WP_253670826.1">
    <property type="nucleotide sequence ID" value="NZ_JAMTCP010000021.1"/>
</dbReference>
<dbReference type="Proteomes" id="UP001205311">
    <property type="component" value="Unassembled WGS sequence"/>
</dbReference>
<dbReference type="InterPro" id="IPR015942">
    <property type="entry name" value="Asp/Glu/hydantoin_racemase"/>
</dbReference>
<evidence type="ECO:0000256" key="3">
    <source>
        <dbReference type="SAM" id="MobiDB-lite"/>
    </source>
</evidence>
<dbReference type="NCBIfam" id="TIGR00035">
    <property type="entry name" value="asp_race"/>
    <property type="match status" value="1"/>
</dbReference>
<accession>A0ABT1HWQ4</accession>
<dbReference type="EMBL" id="JAMTCP010000021">
    <property type="protein sequence ID" value="MCP2259951.1"/>
    <property type="molecule type" value="Genomic_DNA"/>
</dbReference>
<gene>
    <name evidence="4" type="ORF">LX15_003660</name>
</gene>
<evidence type="ECO:0000313" key="5">
    <source>
        <dbReference type="Proteomes" id="UP001205311"/>
    </source>
</evidence>
<protein>
    <submittedName>
        <fullName evidence="4">Aspartate racemase</fullName>
    </submittedName>
</protein>
<dbReference type="PANTHER" id="PTHR21198">
    <property type="entry name" value="GLUTAMATE RACEMASE"/>
    <property type="match status" value="1"/>
</dbReference>
<evidence type="ECO:0000256" key="1">
    <source>
        <dbReference type="ARBA" id="ARBA00007847"/>
    </source>
</evidence>
<dbReference type="Gene3D" id="3.40.50.1860">
    <property type="match status" value="2"/>
</dbReference>
<dbReference type="Pfam" id="PF01177">
    <property type="entry name" value="Asp_Glu_race"/>
    <property type="match status" value="1"/>
</dbReference>
<evidence type="ECO:0000256" key="2">
    <source>
        <dbReference type="ARBA" id="ARBA00023235"/>
    </source>
</evidence>